<evidence type="ECO:0000259" key="17">
    <source>
        <dbReference type="Pfam" id="PF02874"/>
    </source>
</evidence>
<evidence type="ECO:0000256" key="6">
    <source>
        <dbReference type="ARBA" id="ARBA00022781"/>
    </source>
</evidence>
<dbReference type="InterPro" id="IPR005294">
    <property type="entry name" value="ATP_synth_F1_asu"/>
</dbReference>
<feature type="domain" description="ATPase F1/V1/A1 complex alpha/beta subunit N-terminal" evidence="17">
    <location>
        <begin position="25"/>
        <end position="93"/>
    </location>
</feature>
<keyword evidence="11 14" id="KW-0139">CF(1)</keyword>
<feature type="domain" description="ATP synthase alpha subunit C-terminal" evidence="16">
    <location>
        <begin position="380"/>
        <end position="502"/>
    </location>
</feature>
<evidence type="ECO:0000256" key="3">
    <source>
        <dbReference type="ARBA" id="ARBA00008936"/>
    </source>
</evidence>
<evidence type="ECO:0000256" key="2">
    <source>
        <dbReference type="ARBA" id="ARBA00004370"/>
    </source>
</evidence>
<dbReference type="CDD" id="cd01132">
    <property type="entry name" value="F1-ATPase_alpha_CD"/>
    <property type="match status" value="1"/>
</dbReference>
<name>A0ABN1FV69_9PROT</name>
<comment type="function">
    <text evidence="1 14">Produces ATP from ADP in the presence of a proton gradient across the membrane. The alpha chain is a regulatory subunit.</text>
</comment>
<dbReference type="Pfam" id="PF00306">
    <property type="entry name" value="ATP-synt_ab_C"/>
    <property type="match status" value="1"/>
</dbReference>
<dbReference type="Gene3D" id="3.40.50.300">
    <property type="entry name" value="P-loop containing nucleotide triphosphate hydrolases"/>
    <property type="match status" value="1"/>
</dbReference>
<dbReference type="InterPro" id="IPR000793">
    <property type="entry name" value="ATP_synth_asu_C"/>
</dbReference>
<dbReference type="EC" id="7.1.2.2" evidence="14"/>
<evidence type="ECO:0000256" key="14">
    <source>
        <dbReference type="HAMAP-Rule" id="MF_01346"/>
    </source>
</evidence>
<evidence type="ECO:0000256" key="1">
    <source>
        <dbReference type="ARBA" id="ARBA00003784"/>
    </source>
</evidence>
<comment type="catalytic activity">
    <reaction evidence="14">
        <text>ATP + H2O + 4 H(+)(in) = ADP + phosphate + 5 H(+)(out)</text>
        <dbReference type="Rhea" id="RHEA:57720"/>
        <dbReference type="ChEBI" id="CHEBI:15377"/>
        <dbReference type="ChEBI" id="CHEBI:15378"/>
        <dbReference type="ChEBI" id="CHEBI:30616"/>
        <dbReference type="ChEBI" id="CHEBI:43474"/>
        <dbReference type="ChEBI" id="CHEBI:456216"/>
        <dbReference type="EC" id="7.1.2.2"/>
    </reaction>
</comment>
<comment type="subunit">
    <text evidence="13">F-type ATPases have 2 components, CF(1) - the catalytic core - and CF(0) - the membrane proton channel. CF(1) has five subunits: alpha(3), beta(3), gamma(1), delta(1), epsilon(1). CF(0) has four main subunits: a(1), b(1), b'(1) and c(9-12).</text>
</comment>
<keyword evidence="4 14" id="KW-0813">Transport</keyword>
<dbReference type="InterPro" id="IPR033732">
    <property type="entry name" value="ATP_synth_F1_a_nt-bd_dom"/>
</dbReference>
<dbReference type="InterPro" id="IPR020003">
    <property type="entry name" value="ATPase_a/bsu_AS"/>
</dbReference>
<dbReference type="PROSITE" id="PS00152">
    <property type="entry name" value="ATPASE_ALPHA_BETA"/>
    <property type="match status" value="1"/>
</dbReference>
<evidence type="ECO:0000256" key="7">
    <source>
        <dbReference type="ARBA" id="ARBA00022840"/>
    </source>
</evidence>
<dbReference type="SUPFAM" id="SSF52540">
    <property type="entry name" value="P-loop containing nucleoside triphosphate hydrolases"/>
    <property type="match status" value="1"/>
</dbReference>
<evidence type="ECO:0000256" key="9">
    <source>
        <dbReference type="ARBA" id="ARBA00023065"/>
    </source>
</evidence>
<keyword evidence="9 14" id="KW-0406">Ion transport</keyword>
<dbReference type="Pfam" id="PF00006">
    <property type="entry name" value="ATP-synt_ab"/>
    <property type="match status" value="1"/>
</dbReference>
<protein>
    <recommendedName>
        <fullName evidence="14">ATP synthase subunit alpha</fullName>
        <ecNumber evidence="14">7.1.2.2</ecNumber>
    </recommendedName>
    <alternativeName>
        <fullName evidence="14">ATP synthase F1 sector subunit alpha</fullName>
    </alternativeName>
    <alternativeName>
        <fullName evidence="14">F-ATPase subunit alpha</fullName>
    </alternativeName>
</protein>
<dbReference type="Gene3D" id="1.20.150.20">
    <property type="entry name" value="ATP synthase alpha/beta chain, C-terminal domain"/>
    <property type="match status" value="1"/>
</dbReference>
<dbReference type="NCBIfam" id="NF009884">
    <property type="entry name" value="PRK13343.1"/>
    <property type="match status" value="1"/>
</dbReference>
<keyword evidence="5 14" id="KW-0547">Nucleotide-binding</keyword>
<dbReference type="InterPro" id="IPR004100">
    <property type="entry name" value="ATPase_F1/V1/A1_a/bsu_N"/>
</dbReference>
<evidence type="ECO:0000259" key="15">
    <source>
        <dbReference type="Pfam" id="PF00006"/>
    </source>
</evidence>
<organism evidence="18 19">
    <name type="scientific">Craurococcus roseus</name>
    <dbReference type="NCBI Taxonomy" id="77585"/>
    <lineage>
        <taxon>Bacteria</taxon>
        <taxon>Pseudomonadati</taxon>
        <taxon>Pseudomonadota</taxon>
        <taxon>Alphaproteobacteria</taxon>
        <taxon>Acetobacterales</taxon>
        <taxon>Acetobacteraceae</taxon>
        <taxon>Craurococcus</taxon>
    </lineage>
</organism>
<comment type="similarity">
    <text evidence="3 14">Belongs to the ATPase alpha/beta chains family.</text>
</comment>
<feature type="site" description="Required for activity" evidence="14">
    <location>
        <position position="371"/>
    </location>
</feature>
<evidence type="ECO:0000313" key="19">
    <source>
        <dbReference type="Proteomes" id="UP001501588"/>
    </source>
</evidence>
<dbReference type="PIRSF" id="PIRSF039088">
    <property type="entry name" value="F_ATPase_subunit_alpha"/>
    <property type="match status" value="1"/>
</dbReference>
<feature type="binding site" evidence="14">
    <location>
        <begin position="170"/>
        <end position="177"/>
    </location>
    <ligand>
        <name>ATP</name>
        <dbReference type="ChEBI" id="CHEBI:30616"/>
    </ligand>
</feature>
<evidence type="ECO:0000256" key="5">
    <source>
        <dbReference type="ARBA" id="ARBA00022741"/>
    </source>
</evidence>
<evidence type="ECO:0000259" key="16">
    <source>
        <dbReference type="Pfam" id="PF00306"/>
    </source>
</evidence>
<keyword evidence="14" id="KW-1003">Cell membrane</keyword>
<evidence type="ECO:0000256" key="13">
    <source>
        <dbReference type="ARBA" id="ARBA00026013"/>
    </source>
</evidence>
<dbReference type="NCBIfam" id="TIGR00962">
    <property type="entry name" value="atpA"/>
    <property type="match status" value="1"/>
</dbReference>
<dbReference type="PANTHER" id="PTHR48082:SF2">
    <property type="entry name" value="ATP SYNTHASE SUBUNIT ALPHA, MITOCHONDRIAL"/>
    <property type="match status" value="1"/>
</dbReference>
<keyword evidence="6 14" id="KW-0375">Hydrogen ion transport</keyword>
<dbReference type="InterPro" id="IPR027417">
    <property type="entry name" value="P-loop_NTPase"/>
</dbReference>
<dbReference type="CDD" id="cd18113">
    <property type="entry name" value="ATP-synt_F1_alpha_C"/>
    <property type="match status" value="1"/>
</dbReference>
<evidence type="ECO:0000256" key="8">
    <source>
        <dbReference type="ARBA" id="ARBA00022967"/>
    </source>
</evidence>
<keyword evidence="8 14" id="KW-1278">Translocase</keyword>
<keyword evidence="7 14" id="KW-0067">ATP-binding</keyword>
<evidence type="ECO:0000313" key="18">
    <source>
        <dbReference type="EMBL" id="GAA0598490.1"/>
    </source>
</evidence>
<dbReference type="InterPro" id="IPR000194">
    <property type="entry name" value="ATPase_F1/V1/A1_a/bsu_nucl-bd"/>
</dbReference>
<reference evidence="18 19" key="1">
    <citation type="journal article" date="2019" name="Int. J. Syst. Evol. Microbiol.">
        <title>The Global Catalogue of Microorganisms (GCM) 10K type strain sequencing project: providing services to taxonomists for standard genome sequencing and annotation.</title>
        <authorList>
            <consortium name="The Broad Institute Genomics Platform"/>
            <consortium name="The Broad Institute Genome Sequencing Center for Infectious Disease"/>
            <person name="Wu L."/>
            <person name="Ma J."/>
        </authorList>
    </citation>
    <scope>NUCLEOTIDE SEQUENCE [LARGE SCALE GENOMIC DNA]</scope>
    <source>
        <strain evidence="18 19">JCM 9933</strain>
    </source>
</reference>
<dbReference type="InterPro" id="IPR036121">
    <property type="entry name" value="ATPase_F1/V1/A1_a/bsu_N_sf"/>
</dbReference>
<keyword evidence="19" id="KW-1185">Reference proteome</keyword>
<dbReference type="CDD" id="cd18116">
    <property type="entry name" value="ATP-synt_F1_alpha_N"/>
    <property type="match status" value="1"/>
</dbReference>
<dbReference type="Pfam" id="PF02874">
    <property type="entry name" value="ATP-synt_ab_N"/>
    <property type="match status" value="1"/>
</dbReference>
<keyword evidence="12 14" id="KW-0066">ATP synthesis</keyword>
<dbReference type="EMBL" id="BAAAFZ010000067">
    <property type="protein sequence ID" value="GAA0598490.1"/>
    <property type="molecule type" value="Genomic_DNA"/>
</dbReference>
<dbReference type="SUPFAM" id="SSF47917">
    <property type="entry name" value="C-terminal domain of alpha and beta subunits of F1 ATP synthase"/>
    <property type="match status" value="1"/>
</dbReference>
<keyword evidence="10 14" id="KW-0472">Membrane</keyword>
<comment type="subcellular location">
    <subcellularLocation>
        <location evidence="14">Cell membrane</location>
        <topology evidence="14">Peripheral membrane protein</topology>
    </subcellularLocation>
    <subcellularLocation>
        <location evidence="2">Membrane</location>
    </subcellularLocation>
</comment>
<proteinExistence type="inferred from homology"/>
<comment type="caution">
    <text evidence="18">The sequence shown here is derived from an EMBL/GenBank/DDBJ whole genome shotgun (WGS) entry which is preliminary data.</text>
</comment>
<dbReference type="Proteomes" id="UP001501588">
    <property type="component" value="Unassembled WGS sequence"/>
</dbReference>
<dbReference type="RefSeq" id="WP_343897252.1">
    <property type="nucleotide sequence ID" value="NZ_BAAAFZ010000067.1"/>
</dbReference>
<evidence type="ECO:0000256" key="10">
    <source>
        <dbReference type="ARBA" id="ARBA00023136"/>
    </source>
</evidence>
<sequence>MDIRPAEISEILKQQIAGFDAEANVAEVGTVLTVGDGIARVYGLQNIMAGEMVDFPSAGVKGMALNLETDNVGIVIFGDDKAVREGDTVSRTGSIVDAPVGRGLLGRVVDGLGNPIDGKGPLRDVERRRVEVKAPGIIPRKSVHEPMQTGLKAIDALIPIGRGQRELVIGDRQTGKTAVIIDTIINQKNVNASGDESRKLYCIYVAIGQKRSTVAQLVKTLEENGAMEYSIVVAATASDPAPMQFLAPYTGCTMGEYFRDNGMHAVIFYDDLSKQAVAYRQMSLLLRRPPGREAYPGDVFYLHSRLLERAAKMNDDFGAGSLTALPVIETQAGDVSAYIPTNVISITDGQIFLETELFYQGIRPAVNVGLSVSRVGSAAQIKAMKQVAGRIKLELAQYREMAAFAQFASDLDASTQALLARGARLTELLKQPQYKPMPVEEQVVVIFAGTRGYLDKLPIARVGEFERRMVSELKANNSDILDAIRTEREIKKPTEDKLVGFLDGFTKSFAA</sequence>
<evidence type="ECO:0000256" key="12">
    <source>
        <dbReference type="ARBA" id="ARBA00023310"/>
    </source>
</evidence>
<evidence type="ECO:0000256" key="11">
    <source>
        <dbReference type="ARBA" id="ARBA00023196"/>
    </source>
</evidence>
<dbReference type="SUPFAM" id="SSF50615">
    <property type="entry name" value="N-terminal domain of alpha and beta subunits of F1 ATP synthase"/>
    <property type="match status" value="1"/>
</dbReference>
<dbReference type="InterPro" id="IPR038376">
    <property type="entry name" value="ATP_synth_asu_C_sf"/>
</dbReference>
<feature type="domain" description="ATPase F1/V1/A1 complex alpha/beta subunit nucleotide-binding" evidence="15">
    <location>
        <begin position="150"/>
        <end position="373"/>
    </location>
</feature>
<dbReference type="InterPro" id="IPR023366">
    <property type="entry name" value="ATP_synth_asu-like_sf"/>
</dbReference>
<evidence type="ECO:0000256" key="4">
    <source>
        <dbReference type="ARBA" id="ARBA00022448"/>
    </source>
</evidence>
<dbReference type="PANTHER" id="PTHR48082">
    <property type="entry name" value="ATP SYNTHASE SUBUNIT ALPHA, MITOCHONDRIAL"/>
    <property type="match status" value="1"/>
</dbReference>
<gene>
    <name evidence="14 18" type="primary">atpA</name>
    <name evidence="18" type="ORF">GCM10009416_40840</name>
</gene>
<dbReference type="Gene3D" id="2.40.30.20">
    <property type="match status" value="1"/>
</dbReference>
<dbReference type="HAMAP" id="MF_01346">
    <property type="entry name" value="ATP_synth_alpha_bact"/>
    <property type="match status" value="1"/>
</dbReference>
<accession>A0ABN1FV69</accession>